<evidence type="ECO:0000313" key="5">
    <source>
        <dbReference type="Proteomes" id="UP000610846"/>
    </source>
</evidence>
<dbReference type="Proteomes" id="UP000610846">
    <property type="component" value="Unassembled WGS sequence"/>
</dbReference>
<dbReference type="GO" id="GO:0016301">
    <property type="term" value="F:kinase activity"/>
    <property type="evidence" value="ECO:0007669"/>
    <property type="project" value="UniProtKB-KW"/>
</dbReference>
<dbReference type="SUPFAM" id="SSF53613">
    <property type="entry name" value="Ribokinase-like"/>
    <property type="match status" value="1"/>
</dbReference>
<feature type="domain" description="Carbohydrate kinase PfkB" evidence="3">
    <location>
        <begin position="1"/>
        <end position="296"/>
    </location>
</feature>
<gene>
    <name evidence="4" type="ORF">IF651_12640</name>
</gene>
<dbReference type="RefSeq" id="WP_191829489.1">
    <property type="nucleotide sequence ID" value="NZ_JACYHB010000010.1"/>
</dbReference>
<protein>
    <submittedName>
        <fullName evidence="4">Bifunctional hydroxymethylpyrimidine kinase/phosphomethylpyrimidine kinase</fullName>
    </submittedName>
</protein>
<evidence type="ECO:0000256" key="2">
    <source>
        <dbReference type="ARBA" id="ARBA00022777"/>
    </source>
</evidence>
<dbReference type="Pfam" id="PF00294">
    <property type="entry name" value="PfkB"/>
    <property type="match status" value="1"/>
</dbReference>
<reference evidence="4" key="1">
    <citation type="journal article" date="2018" name="Curr. Microbiol.">
        <title>Cellulosimicrobium arenosum sp. nov., Isolated from Marine Sediment Sand.</title>
        <authorList>
            <person name="Oh M."/>
            <person name="Kim J.H."/>
            <person name="Yoon J.H."/>
            <person name="Schumann P."/>
            <person name="Kim W."/>
        </authorList>
    </citation>
    <scope>NUCLEOTIDE SEQUENCE</scope>
    <source>
        <strain evidence="4">KCTC 49039</strain>
    </source>
</reference>
<evidence type="ECO:0000313" key="4">
    <source>
        <dbReference type="EMBL" id="MBD8079902.1"/>
    </source>
</evidence>
<proteinExistence type="predicted"/>
<keyword evidence="5" id="KW-1185">Reference proteome</keyword>
<dbReference type="InterPro" id="IPR029056">
    <property type="entry name" value="Ribokinase-like"/>
</dbReference>
<comment type="caution">
    <text evidence="4">The sequence shown here is derived from an EMBL/GenBank/DDBJ whole genome shotgun (WGS) entry which is preliminary data.</text>
</comment>
<dbReference type="PANTHER" id="PTHR10584:SF166">
    <property type="entry name" value="RIBOKINASE"/>
    <property type="match status" value="1"/>
</dbReference>
<dbReference type="GO" id="GO:0005829">
    <property type="term" value="C:cytosol"/>
    <property type="evidence" value="ECO:0007669"/>
    <property type="project" value="TreeGrafter"/>
</dbReference>
<keyword evidence="2 4" id="KW-0418">Kinase</keyword>
<keyword evidence="1" id="KW-0808">Transferase</keyword>
<dbReference type="PANTHER" id="PTHR10584">
    <property type="entry name" value="SUGAR KINASE"/>
    <property type="match status" value="1"/>
</dbReference>
<accession>A0A927J173</accession>
<name>A0A927J173_9MICO</name>
<organism evidence="4 5">
    <name type="scientific">Cellulosimicrobium arenosum</name>
    <dbReference type="NCBI Taxonomy" id="2708133"/>
    <lineage>
        <taxon>Bacteria</taxon>
        <taxon>Bacillati</taxon>
        <taxon>Actinomycetota</taxon>
        <taxon>Actinomycetes</taxon>
        <taxon>Micrococcales</taxon>
        <taxon>Promicromonosporaceae</taxon>
        <taxon>Cellulosimicrobium</taxon>
    </lineage>
</organism>
<dbReference type="InterPro" id="IPR011611">
    <property type="entry name" value="PfkB_dom"/>
</dbReference>
<evidence type="ECO:0000259" key="3">
    <source>
        <dbReference type="Pfam" id="PF00294"/>
    </source>
</evidence>
<dbReference type="Gene3D" id="3.40.1190.20">
    <property type="match status" value="1"/>
</dbReference>
<sequence length="312" mass="31741">MPKVVHTGQAIVDLVMEVDRLPTAGGDVFASAHRFAVGGGFNTMSAASRDGATVVYAGGHGTGPFGDMCREAMAAEGIAAVAPVGTTMDSGFCVAIVDGEAERTFVSTLGAEGQVTIEDYRAADVGPEDVVYVSGYSLLHARSREALLTWLPDLPSSVTLVVDPSPVIGQVPADVVRAVAQRADVWTSNEDEATELARMLDIPGSGSELTAAVALSLRCTVVLRRGGADTLVAVADDAVRAVPVPAVRAVDTNGAGDAHTGVLCAAIAGGLGLDVAVRRANAAAALAVTRRGPATSPTASEIDALLDRLPSQ</sequence>
<dbReference type="AlphaFoldDB" id="A0A927J173"/>
<dbReference type="EMBL" id="JACYHB010000010">
    <property type="protein sequence ID" value="MBD8079902.1"/>
    <property type="molecule type" value="Genomic_DNA"/>
</dbReference>
<reference evidence="4" key="2">
    <citation type="submission" date="2020-09" db="EMBL/GenBank/DDBJ databases">
        <authorList>
            <person name="Yu Y."/>
        </authorList>
    </citation>
    <scope>NUCLEOTIDE SEQUENCE</scope>
    <source>
        <strain evidence="4">KCTC 49039</strain>
    </source>
</reference>
<evidence type="ECO:0000256" key="1">
    <source>
        <dbReference type="ARBA" id="ARBA00022679"/>
    </source>
</evidence>